<sequence>MRRARGEEIVYESQGTGSWPAHDKKAFIKPVVVLTSGRTFSAAEEFVQAFHAMKRDKLENPEYVGSASD</sequence>
<name>A0ABT8RB48_9BACT</name>
<dbReference type="Gene3D" id="3.90.226.10">
    <property type="entry name" value="2-enoyl-CoA Hydratase, Chain A, domain 1"/>
    <property type="match status" value="1"/>
</dbReference>
<dbReference type="SUPFAM" id="SSF52096">
    <property type="entry name" value="ClpP/crotonase"/>
    <property type="match status" value="1"/>
</dbReference>
<dbReference type="Pfam" id="PF03572">
    <property type="entry name" value="Peptidase_S41"/>
    <property type="match status" value="1"/>
</dbReference>
<proteinExistence type="predicted"/>
<keyword evidence="3" id="KW-1185">Reference proteome</keyword>
<protein>
    <submittedName>
        <fullName evidence="2">S41 family peptidase</fullName>
    </submittedName>
</protein>
<evidence type="ECO:0000313" key="2">
    <source>
        <dbReference type="EMBL" id="MDO1449302.1"/>
    </source>
</evidence>
<comment type="caution">
    <text evidence="2">The sequence shown here is derived from an EMBL/GenBank/DDBJ whole genome shotgun (WGS) entry which is preliminary data.</text>
</comment>
<dbReference type="Proteomes" id="UP001168528">
    <property type="component" value="Unassembled WGS sequence"/>
</dbReference>
<feature type="domain" description="Tail specific protease" evidence="1">
    <location>
        <begin position="9"/>
        <end position="57"/>
    </location>
</feature>
<dbReference type="EMBL" id="JAUKPO010000018">
    <property type="protein sequence ID" value="MDO1449302.1"/>
    <property type="molecule type" value="Genomic_DNA"/>
</dbReference>
<dbReference type="RefSeq" id="WP_302040105.1">
    <property type="nucleotide sequence ID" value="NZ_JAUKPO010000018.1"/>
</dbReference>
<evidence type="ECO:0000313" key="3">
    <source>
        <dbReference type="Proteomes" id="UP001168528"/>
    </source>
</evidence>
<reference evidence="2" key="1">
    <citation type="submission" date="2023-07" db="EMBL/GenBank/DDBJ databases">
        <title>The genome sequence of Rhodocytophaga aerolata KACC 12507.</title>
        <authorList>
            <person name="Zhang X."/>
        </authorList>
    </citation>
    <scope>NUCLEOTIDE SEQUENCE</scope>
    <source>
        <strain evidence="2">KACC 12507</strain>
    </source>
</reference>
<evidence type="ECO:0000259" key="1">
    <source>
        <dbReference type="Pfam" id="PF03572"/>
    </source>
</evidence>
<dbReference type="InterPro" id="IPR005151">
    <property type="entry name" value="Tail-specific_protease"/>
</dbReference>
<dbReference type="InterPro" id="IPR029045">
    <property type="entry name" value="ClpP/crotonase-like_dom_sf"/>
</dbReference>
<accession>A0ABT8RB48</accession>
<organism evidence="2 3">
    <name type="scientific">Rhodocytophaga aerolata</name>
    <dbReference type="NCBI Taxonomy" id="455078"/>
    <lineage>
        <taxon>Bacteria</taxon>
        <taxon>Pseudomonadati</taxon>
        <taxon>Bacteroidota</taxon>
        <taxon>Cytophagia</taxon>
        <taxon>Cytophagales</taxon>
        <taxon>Rhodocytophagaceae</taxon>
        <taxon>Rhodocytophaga</taxon>
    </lineage>
</organism>
<gene>
    <name evidence="2" type="ORF">Q0590_23705</name>
</gene>